<dbReference type="Proteomes" id="UP000034182">
    <property type="component" value="Unassembled WGS sequence"/>
</dbReference>
<sequence>MAWDPGKLPGPSRLKKKAQPNSPLDLGPSIPTPRSIANDPTKATAPDDPKINPAPFLLSYKDVQTCSAEFHHSPASTAEAYAIASSNNIRHCVCPICAALIAAQVVCHYATLRHGKDEAAAHHKYGPKSILLKGELKQALKSLEIVEADVRTQQLKFYENLGLSGSEENDEDGIFYSSTVGWNNVSCMRGDHLPLSLRNNDWKKHYSKRTEGSFGRSKETYMPLLPAPHGHRPSMPLDTSGYRLEHCSFYHKDQETNRKDDNCDCKKRKRPSKRVNNGYYNDDEPTPRPPQPAAPIAAALLVAALTFGTRAPLASPRSDKDPQYLELSDCFHELPEAPIIHCIYIEDLIIAYAPHAGMCLPCARLASANCAFIAAAQAMHEACRAGDSTLSQVVSLHTTFKQAAELVKWRWKARTIIVESGEPVDYLICDTLEKAIAYGGLDIAP</sequence>
<dbReference type="EMBL" id="LAQI01000177">
    <property type="protein sequence ID" value="KKY15957.1"/>
    <property type="molecule type" value="Genomic_DNA"/>
</dbReference>
<evidence type="ECO:0000256" key="1">
    <source>
        <dbReference type="SAM" id="MobiDB-lite"/>
    </source>
</evidence>
<name>A0A0G2DYL9_9PEZI</name>
<comment type="caution">
    <text evidence="2">The sequence shown here is derived from an EMBL/GenBank/DDBJ whole genome shotgun (WGS) entry which is preliminary data.</text>
</comment>
<evidence type="ECO:0000313" key="3">
    <source>
        <dbReference type="Proteomes" id="UP000034182"/>
    </source>
</evidence>
<proteinExistence type="predicted"/>
<feature type="region of interest" description="Disordered" evidence="1">
    <location>
        <begin position="274"/>
        <end position="293"/>
    </location>
</feature>
<accession>A0A0G2DYL9</accession>
<protein>
    <submittedName>
        <fullName evidence="2">Uncharacterized protein</fullName>
    </submittedName>
</protein>
<evidence type="ECO:0000313" key="2">
    <source>
        <dbReference type="EMBL" id="KKY15957.1"/>
    </source>
</evidence>
<feature type="region of interest" description="Disordered" evidence="1">
    <location>
        <begin position="1"/>
        <end position="50"/>
    </location>
</feature>
<gene>
    <name evidence="2" type="ORF">UCDDS831_g07341</name>
</gene>
<reference evidence="2 3" key="2">
    <citation type="submission" date="2015-05" db="EMBL/GenBank/DDBJ databases">
        <title>Distinctive expansion of gene families associated with plant cell wall degradation and secondary metabolism in the genomes of grapevine trunk pathogens.</title>
        <authorList>
            <person name="Lawrence D.P."/>
            <person name="Travadon R."/>
            <person name="Rolshausen P.E."/>
            <person name="Baumgartner K."/>
        </authorList>
    </citation>
    <scope>NUCLEOTIDE SEQUENCE [LARGE SCALE GENOMIC DNA]</scope>
    <source>
        <strain evidence="2">DS831</strain>
    </source>
</reference>
<reference evidence="2 3" key="1">
    <citation type="submission" date="2015-03" db="EMBL/GenBank/DDBJ databases">
        <authorList>
            <person name="Morales-Cruz A."/>
            <person name="Amrine K.C."/>
            <person name="Cantu D."/>
        </authorList>
    </citation>
    <scope>NUCLEOTIDE SEQUENCE [LARGE SCALE GENOMIC DNA]</scope>
    <source>
        <strain evidence="2">DS831</strain>
    </source>
</reference>
<dbReference type="AlphaFoldDB" id="A0A0G2DYL9"/>
<organism evidence="2 3">
    <name type="scientific">Diplodia seriata</name>
    <dbReference type="NCBI Taxonomy" id="420778"/>
    <lineage>
        <taxon>Eukaryota</taxon>
        <taxon>Fungi</taxon>
        <taxon>Dikarya</taxon>
        <taxon>Ascomycota</taxon>
        <taxon>Pezizomycotina</taxon>
        <taxon>Dothideomycetes</taxon>
        <taxon>Dothideomycetes incertae sedis</taxon>
        <taxon>Botryosphaeriales</taxon>
        <taxon>Botryosphaeriaceae</taxon>
        <taxon>Diplodia</taxon>
    </lineage>
</organism>